<sequence>MSHDKNPFPQGDADRHYLWEMLVHRDIDAFLAQDWSMVEDDFAYDRFFGMHAQFLKNPDSWRLQFPDVDSYRDVWLQQAKRTAETEFAEPLRDALFRATNMRDIDINGDRAVLHKKFDGTVVKADGGVDRLNWQTLYFCARIEGQWKITGFVGYMPHPLS</sequence>
<dbReference type="EMBL" id="JMQM01000002">
    <property type="protein sequence ID" value="KFB08558.1"/>
    <property type="molecule type" value="Genomic_DNA"/>
</dbReference>
<dbReference type="RefSeq" id="WP_036485461.1">
    <property type="nucleotide sequence ID" value="NZ_JMQM01000002.1"/>
</dbReference>
<proteinExistence type="predicted"/>
<dbReference type="SUPFAM" id="SSF54427">
    <property type="entry name" value="NTF2-like"/>
    <property type="match status" value="1"/>
</dbReference>
<dbReference type="AlphaFoldDB" id="A0A084U6H2"/>
<reference evidence="1 2" key="1">
    <citation type="submission" date="2014-05" db="EMBL/GenBank/DDBJ databases">
        <title>Draft Genome Sequence of Nitratireductor basaltis Strain UMTGB225, A Marine Bacterium Isolated from Green Barrel Tunicate.</title>
        <authorList>
            <person name="Gan H.Y."/>
        </authorList>
    </citation>
    <scope>NUCLEOTIDE SEQUENCE [LARGE SCALE GENOMIC DNA]</scope>
    <source>
        <strain evidence="1 2">UMTGB225</strain>
    </source>
</reference>
<name>A0A084U6H2_9HYPH</name>
<dbReference type="InterPro" id="IPR032710">
    <property type="entry name" value="NTF2-like_dom_sf"/>
</dbReference>
<evidence type="ECO:0008006" key="3">
    <source>
        <dbReference type="Google" id="ProtNLM"/>
    </source>
</evidence>
<evidence type="ECO:0000313" key="1">
    <source>
        <dbReference type="EMBL" id="KFB08558.1"/>
    </source>
</evidence>
<organism evidence="1 2">
    <name type="scientific">Nitratireductor basaltis</name>
    <dbReference type="NCBI Taxonomy" id="472175"/>
    <lineage>
        <taxon>Bacteria</taxon>
        <taxon>Pseudomonadati</taxon>
        <taxon>Pseudomonadota</taxon>
        <taxon>Alphaproteobacteria</taxon>
        <taxon>Hyphomicrobiales</taxon>
        <taxon>Phyllobacteriaceae</taxon>
        <taxon>Nitratireductor</taxon>
    </lineage>
</organism>
<keyword evidence="2" id="KW-1185">Reference proteome</keyword>
<dbReference type="eggNOG" id="ENOG5030Z46">
    <property type="taxonomic scope" value="Bacteria"/>
</dbReference>
<gene>
    <name evidence="1" type="ORF">EL18_02810</name>
</gene>
<evidence type="ECO:0000313" key="2">
    <source>
        <dbReference type="Proteomes" id="UP000053675"/>
    </source>
</evidence>
<dbReference type="PATRIC" id="fig|472175.3.peg.2803"/>
<accession>A0A084U6H2</accession>
<comment type="caution">
    <text evidence="1">The sequence shown here is derived from an EMBL/GenBank/DDBJ whole genome shotgun (WGS) entry which is preliminary data.</text>
</comment>
<dbReference type="OrthoDB" id="5817554at2"/>
<dbReference type="STRING" id="472175.EL18_02810"/>
<protein>
    <recommendedName>
        <fullName evidence="3">SnoaL-like domain-containing protein</fullName>
    </recommendedName>
</protein>
<dbReference type="Proteomes" id="UP000053675">
    <property type="component" value="Unassembled WGS sequence"/>
</dbReference>